<name>A0AAD1Z7X9_9LAMI</name>
<reference evidence="1" key="1">
    <citation type="submission" date="2023-05" db="EMBL/GenBank/DDBJ databases">
        <authorList>
            <person name="Huff M."/>
        </authorList>
    </citation>
    <scope>NUCLEOTIDE SEQUENCE</scope>
</reference>
<evidence type="ECO:0000313" key="1">
    <source>
        <dbReference type="EMBL" id="CAI9764603.1"/>
    </source>
</evidence>
<dbReference type="EMBL" id="OU503042">
    <property type="protein sequence ID" value="CAI9764603.1"/>
    <property type="molecule type" value="Genomic_DNA"/>
</dbReference>
<dbReference type="PANTHER" id="PTHR33918">
    <property type="entry name" value="OS01G0704200 PROTEIN"/>
    <property type="match status" value="1"/>
</dbReference>
<protein>
    <submittedName>
        <fullName evidence="1">Uncharacterized protein</fullName>
    </submittedName>
</protein>
<dbReference type="PANTHER" id="PTHR33918:SF3">
    <property type="entry name" value="CYTOCHROME P450 FAMILY PROTEIN"/>
    <property type="match status" value="1"/>
</dbReference>
<accession>A0AAD1Z7X9</accession>
<organism evidence="1 2">
    <name type="scientific">Fraxinus pennsylvanica</name>
    <dbReference type="NCBI Taxonomy" id="56036"/>
    <lineage>
        <taxon>Eukaryota</taxon>
        <taxon>Viridiplantae</taxon>
        <taxon>Streptophyta</taxon>
        <taxon>Embryophyta</taxon>
        <taxon>Tracheophyta</taxon>
        <taxon>Spermatophyta</taxon>
        <taxon>Magnoliopsida</taxon>
        <taxon>eudicotyledons</taxon>
        <taxon>Gunneridae</taxon>
        <taxon>Pentapetalae</taxon>
        <taxon>asterids</taxon>
        <taxon>lamiids</taxon>
        <taxon>Lamiales</taxon>
        <taxon>Oleaceae</taxon>
        <taxon>Oleeae</taxon>
        <taxon>Fraxinus</taxon>
    </lineage>
</organism>
<dbReference type="Proteomes" id="UP000834106">
    <property type="component" value="Chromosome 7"/>
</dbReference>
<gene>
    <name evidence="1" type="ORF">FPE_LOCUS12033</name>
</gene>
<sequence length="100" mass="10877">MADSCACPKKLNSRVYQQASFPLSVLEHGCKSLSSASDSTYTEMVTWHCQSSVWLVTPVVYKAYHMLQLTRGLKLGVELGAPLWTVLTIKGLGILLGACS</sequence>
<proteinExistence type="predicted"/>
<dbReference type="AlphaFoldDB" id="A0AAD1Z7X9"/>
<keyword evidence="2" id="KW-1185">Reference proteome</keyword>
<evidence type="ECO:0000313" key="2">
    <source>
        <dbReference type="Proteomes" id="UP000834106"/>
    </source>
</evidence>